<feature type="non-terminal residue" evidence="2">
    <location>
        <position position="64"/>
    </location>
</feature>
<proteinExistence type="predicted"/>
<evidence type="ECO:0008006" key="4">
    <source>
        <dbReference type="Google" id="ProtNLM"/>
    </source>
</evidence>
<reference evidence="2" key="1">
    <citation type="submission" date="2023-05" db="EMBL/GenBank/DDBJ databases">
        <authorList>
            <person name="Stuckert A."/>
        </authorList>
    </citation>
    <scope>NUCLEOTIDE SEQUENCE</scope>
</reference>
<protein>
    <recommendedName>
        <fullName evidence="4">Secreted protein</fullName>
    </recommendedName>
</protein>
<keyword evidence="1" id="KW-0732">Signal</keyword>
<gene>
    <name evidence="2" type="ORF">SPARVUS_LOCUS15479033</name>
</gene>
<evidence type="ECO:0000313" key="3">
    <source>
        <dbReference type="Proteomes" id="UP001162483"/>
    </source>
</evidence>
<feature type="signal peptide" evidence="1">
    <location>
        <begin position="1"/>
        <end position="35"/>
    </location>
</feature>
<evidence type="ECO:0000256" key="1">
    <source>
        <dbReference type="SAM" id="SignalP"/>
    </source>
</evidence>
<feature type="chain" id="PRO_5047244352" description="Secreted protein" evidence="1">
    <location>
        <begin position="36"/>
        <end position="64"/>
    </location>
</feature>
<sequence>MWGDQRVNSVLCVFYCVSTLLCIALLCSGAMQCAGADRGEICIVYIQTSPLSVILGNRRVPVGN</sequence>
<accession>A0ABN9H8A7</accession>
<keyword evidence="3" id="KW-1185">Reference proteome</keyword>
<name>A0ABN9H8A7_9NEOB</name>
<organism evidence="2 3">
    <name type="scientific">Staurois parvus</name>
    <dbReference type="NCBI Taxonomy" id="386267"/>
    <lineage>
        <taxon>Eukaryota</taxon>
        <taxon>Metazoa</taxon>
        <taxon>Chordata</taxon>
        <taxon>Craniata</taxon>
        <taxon>Vertebrata</taxon>
        <taxon>Euteleostomi</taxon>
        <taxon>Amphibia</taxon>
        <taxon>Batrachia</taxon>
        <taxon>Anura</taxon>
        <taxon>Neobatrachia</taxon>
        <taxon>Ranoidea</taxon>
        <taxon>Ranidae</taxon>
        <taxon>Staurois</taxon>
    </lineage>
</organism>
<comment type="caution">
    <text evidence="2">The sequence shown here is derived from an EMBL/GenBank/DDBJ whole genome shotgun (WGS) entry which is preliminary data.</text>
</comment>
<dbReference type="EMBL" id="CATNWA010020147">
    <property type="protein sequence ID" value="CAI9616943.1"/>
    <property type="molecule type" value="Genomic_DNA"/>
</dbReference>
<evidence type="ECO:0000313" key="2">
    <source>
        <dbReference type="EMBL" id="CAI9616943.1"/>
    </source>
</evidence>
<dbReference type="Proteomes" id="UP001162483">
    <property type="component" value="Unassembled WGS sequence"/>
</dbReference>